<feature type="region of interest" description="Disordered" evidence="1">
    <location>
        <begin position="662"/>
        <end position="728"/>
    </location>
</feature>
<organism evidence="3">
    <name type="scientific">Odontella aurita</name>
    <dbReference type="NCBI Taxonomy" id="265563"/>
    <lineage>
        <taxon>Eukaryota</taxon>
        <taxon>Sar</taxon>
        <taxon>Stramenopiles</taxon>
        <taxon>Ochrophyta</taxon>
        <taxon>Bacillariophyta</taxon>
        <taxon>Mediophyceae</taxon>
        <taxon>Biddulphiophycidae</taxon>
        <taxon>Eupodiscales</taxon>
        <taxon>Odontellaceae</taxon>
        <taxon>Odontella</taxon>
    </lineage>
</organism>
<feature type="compositionally biased region" description="Basic residues" evidence="1">
    <location>
        <begin position="20"/>
        <end position="29"/>
    </location>
</feature>
<evidence type="ECO:0000259" key="2">
    <source>
        <dbReference type="Pfam" id="PF03457"/>
    </source>
</evidence>
<dbReference type="AlphaFoldDB" id="A0A7S4MDK8"/>
<name>A0A7S4MDK8_9STRA</name>
<gene>
    <name evidence="3" type="ORF">OAUR00152_LOCUS6813</name>
</gene>
<reference evidence="3" key="1">
    <citation type="submission" date="2021-01" db="EMBL/GenBank/DDBJ databases">
        <authorList>
            <person name="Corre E."/>
            <person name="Pelletier E."/>
            <person name="Niang G."/>
            <person name="Scheremetjew M."/>
            <person name="Finn R."/>
            <person name="Kale V."/>
            <person name="Holt S."/>
            <person name="Cochrane G."/>
            <person name="Meng A."/>
            <person name="Brown T."/>
            <person name="Cohen L."/>
        </authorList>
    </citation>
    <scope>NUCLEOTIDE SEQUENCE</scope>
    <source>
        <strain evidence="3">Isolate 1302-5</strain>
    </source>
</reference>
<feature type="domain" description="Helicase-associated" evidence="2">
    <location>
        <begin position="103"/>
        <end position="169"/>
    </location>
</feature>
<feature type="compositionally biased region" description="Basic residues" evidence="1">
    <location>
        <begin position="84"/>
        <end position="97"/>
    </location>
</feature>
<feature type="compositionally biased region" description="Acidic residues" evidence="1">
    <location>
        <begin position="685"/>
        <end position="700"/>
    </location>
</feature>
<protein>
    <recommendedName>
        <fullName evidence="2">Helicase-associated domain-containing protein</fullName>
    </recommendedName>
</protein>
<dbReference type="PANTHER" id="PTHR33418:SF1">
    <property type="entry name" value="HELICASE-ASSOCIATED DOMAIN-CONTAINING PROTEIN"/>
    <property type="match status" value="1"/>
</dbReference>
<dbReference type="InterPro" id="IPR005114">
    <property type="entry name" value="Helicase_assoc"/>
</dbReference>
<dbReference type="EMBL" id="HBKQ01010080">
    <property type="protein sequence ID" value="CAE2216920.1"/>
    <property type="molecule type" value="Transcribed_RNA"/>
</dbReference>
<sequence>MDAPAAPLLDGPEAPPPRLTVRKYSKRQAPRTNNETATAEAGPPTAGLANVGGGSRAVAADHPAAAEQGGGGAEGSGAEDKAVAPKKKRRQTKARGAFRRDEGRWLERFEQLRSFRDANGNCNVPQKYPANPSLARWVSQQRVEYKKLVAGTESSITRERVGALDAVGFEWNALDAAWSRKFDDLRRFRASHGHCNVPLRHKEDPSLGRWVVRQRHERRNMREKKPTQLTEGRVASLEGLGFEWETLDKAWERRLAELASYREQHGHCDVPYVYDENRQLGHWVRNQRTQFSLRRAGKRHRLTEYRLNKLENLGFSWCATSSNDGPGGDGDDSSGEENGGAGKQKGAGEDCSSEDDEGEGAFGEMLSVDDEVRKPFASSAKKKIRDMETGEQADLSVDDGSMKLSYDGNIDNGIPGPSPRKYGVGLKGNSASERLSVDSSINSPSALMASFSMRSRVGSITRNPAASQLEVDDSVDKPGKTATLTVDDGFTKPRNDLDVDNSITRPTPRKYDTGLKHKGVLGRLGLDNLVDKPPATTAASALRYAIGNGKRDQAALSVRQRFEEEQLGVDDNVDMPGKDGDLGLDNCSTKLGNALDTHGSISRMNLYKRYCAGMKRKSAVEDLSVDRGVEGPTATMRPFAQRLRIGNSSSFARESYEMERLEVDNGVGMPAASSSDPVETRGYESESDDSDHEDDLDEGLCLDSSINMPPPSKQKNTFRQVTEARDCI</sequence>
<dbReference type="Pfam" id="PF03457">
    <property type="entry name" value="HA"/>
    <property type="match status" value="3"/>
</dbReference>
<feature type="region of interest" description="Disordered" evidence="1">
    <location>
        <begin position="323"/>
        <end position="399"/>
    </location>
</feature>
<evidence type="ECO:0000313" key="3">
    <source>
        <dbReference type="EMBL" id="CAE2216920.1"/>
    </source>
</evidence>
<evidence type="ECO:0000256" key="1">
    <source>
        <dbReference type="SAM" id="MobiDB-lite"/>
    </source>
</evidence>
<dbReference type="PANTHER" id="PTHR33418">
    <property type="entry name" value="HELICASE-ASSOCIATED"/>
    <property type="match status" value="1"/>
</dbReference>
<feature type="domain" description="Helicase-associated" evidence="2">
    <location>
        <begin position="248"/>
        <end position="315"/>
    </location>
</feature>
<proteinExistence type="predicted"/>
<dbReference type="Gene3D" id="6.10.140.530">
    <property type="match status" value="3"/>
</dbReference>
<accession>A0A7S4MDK8</accession>
<feature type="region of interest" description="Disordered" evidence="1">
    <location>
        <begin position="1"/>
        <end position="99"/>
    </location>
</feature>
<feature type="domain" description="Helicase-associated" evidence="2">
    <location>
        <begin position="175"/>
        <end position="242"/>
    </location>
</feature>
<feature type="compositionally biased region" description="Low complexity" evidence="1">
    <location>
        <begin position="35"/>
        <end position="47"/>
    </location>
</feature>